<feature type="transmembrane region" description="Helical" evidence="6">
    <location>
        <begin position="131"/>
        <end position="151"/>
    </location>
</feature>
<feature type="transmembrane region" description="Helical" evidence="6">
    <location>
        <begin position="247"/>
        <end position="273"/>
    </location>
</feature>
<evidence type="ECO:0000256" key="5">
    <source>
        <dbReference type="ARBA" id="ARBA00038359"/>
    </source>
</evidence>
<evidence type="ECO:0000256" key="1">
    <source>
        <dbReference type="ARBA" id="ARBA00004141"/>
    </source>
</evidence>
<keyword evidence="2 6" id="KW-0812">Transmembrane</keyword>
<feature type="transmembrane region" description="Helical" evidence="6">
    <location>
        <begin position="177"/>
        <end position="199"/>
    </location>
</feature>
<gene>
    <name evidence="8" type="ORF">K504DRAFT_406182</name>
</gene>
<dbReference type="AlphaFoldDB" id="A0A6G1K9W9"/>
<evidence type="ECO:0000313" key="9">
    <source>
        <dbReference type="Proteomes" id="UP000799428"/>
    </source>
</evidence>
<name>A0A6G1K9W9_9PLEO</name>
<dbReference type="InterPro" id="IPR052337">
    <property type="entry name" value="SAT4-like"/>
</dbReference>
<evidence type="ECO:0000259" key="7">
    <source>
        <dbReference type="Pfam" id="PF20684"/>
    </source>
</evidence>
<dbReference type="Pfam" id="PF20684">
    <property type="entry name" value="Fung_rhodopsin"/>
    <property type="match status" value="1"/>
</dbReference>
<dbReference type="EMBL" id="MU005770">
    <property type="protein sequence ID" value="KAF2709231.1"/>
    <property type="molecule type" value="Genomic_DNA"/>
</dbReference>
<keyword evidence="9" id="KW-1185">Reference proteome</keyword>
<organism evidence="8 9">
    <name type="scientific">Pleomassaria siparia CBS 279.74</name>
    <dbReference type="NCBI Taxonomy" id="1314801"/>
    <lineage>
        <taxon>Eukaryota</taxon>
        <taxon>Fungi</taxon>
        <taxon>Dikarya</taxon>
        <taxon>Ascomycota</taxon>
        <taxon>Pezizomycotina</taxon>
        <taxon>Dothideomycetes</taxon>
        <taxon>Pleosporomycetidae</taxon>
        <taxon>Pleosporales</taxon>
        <taxon>Pleomassariaceae</taxon>
        <taxon>Pleomassaria</taxon>
    </lineage>
</organism>
<reference evidence="8" key="1">
    <citation type="journal article" date="2020" name="Stud. Mycol.">
        <title>101 Dothideomycetes genomes: a test case for predicting lifestyles and emergence of pathogens.</title>
        <authorList>
            <person name="Haridas S."/>
            <person name="Albert R."/>
            <person name="Binder M."/>
            <person name="Bloem J."/>
            <person name="Labutti K."/>
            <person name="Salamov A."/>
            <person name="Andreopoulos B."/>
            <person name="Baker S."/>
            <person name="Barry K."/>
            <person name="Bills G."/>
            <person name="Bluhm B."/>
            <person name="Cannon C."/>
            <person name="Castanera R."/>
            <person name="Culley D."/>
            <person name="Daum C."/>
            <person name="Ezra D."/>
            <person name="Gonzalez J."/>
            <person name="Henrissat B."/>
            <person name="Kuo A."/>
            <person name="Liang C."/>
            <person name="Lipzen A."/>
            <person name="Lutzoni F."/>
            <person name="Magnuson J."/>
            <person name="Mondo S."/>
            <person name="Nolan M."/>
            <person name="Ohm R."/>
            <person name="Pangilinan J."/>
            <person name="Park H.-J."/>
            <person name="Ramirez L."/>
            <person name="Alfaro M."/>
            <person name="Sun H."/>
            <person name="Tritt A."/>
            <person name="Yoshinaga Y."/>
            <person name="Zwiers L.-H."/>
            <person name="Turgeon B."/>
            <person name="Goodwin S."/>
            <person name="Spatafora J."/>
            <person name="Crous P."/>
            <person name="Grigoriev I."/>
        </authorList>
    </citation>
    <scope>NUCLEOTIDE SEQUENCE</scope>
    <source>
        <strain evidence="8">CBS 279.74</strain>
    </source>
</reference>
<keyword evidence="3 6" id="KW-1133">Transmembrane helix</keyword>
<dbReference type="OrthoDB" id="5393606at2759"/>
<proteinExistence type="inferred from homology"/>
<comment type="subcellular location">
    <subcellularLocation>
        <location evidence="1">Membrane</location>
        <topology evidence="1">Multi-pass membrane protein</topology>
    </subcellularLocation>
</comment>
<comment type="similarity">
    <text evidence="5">Belongs to the SAT4 family.</text>
</comment>
<keyword evidence="4 6" id="KW-0472">Membrane</keyword>
<accession>A0A6G1K9W9</accession>
<dbReference type="PANTHER" id="PTHR33048:SF157">
    <property type="entry name" value="INTEGRAL MEMBRANE PROTEIN"/>
    <property type="match status" value="1"/>
</dbReference>
<dbReference type="PANTHER" id="PTHR33048">
    <property type="entry name" value="PTH11-LIKE INTEGRAL MEMBRANE PROTEIN (AFU_ORTHOLOGUE AFUA_5G11245)"/>
    <property type="match status" value="1"/>
</dbReference>
<feature type="transmembrane region" description="Helical" evidence="6">
    <location>
        <begin position="211"/>
        <end position="235"/>
    </location>
</feature>
<dbReference type="GO" id="GO:0016020">
    <property type="term" value="C:membrane"/>
    <property type="evidence" value="ECO:0007669"/>
    <property type="project" value="UniProtKB-SubCell"/>
</dbReference>
<feature type="domain" description="Rhodopsin" evidence="7">
    <location>
        <begin position="29"/>
        <end position="278"/>
    </location>
</feature>
<dbReference type="Proteomes" id="UP000799428">
    <property type="component" value="Unassembled WGS sequence"/>
</dbReference>
<feature type="transmembrane region" description="Helical" evidence="6">
    <location>
        <begin position="97"/>
        <end position="119"/>
    </location>
</feature>
<feature type="transmembrane region" description="Helical" evidence="6">
    <location>
        <begin position="45"/>
        <end position="67"/>
    </location>
</feature>
<evidence type="ECO:0000256" key="3">
    <source>
        <dbReference type="ARBA" id="ARBA00022989"/>
    </source>
</evidence>
<evidence type="ECO:0000256" key="2">
    <source>
        <dbReference type="ARBA" id="ARBA00022692"/>
    </source>
</evidence>
<protein>
    <recommendedName>
        <fullName evidence="7">Rhodopsin domain-containing protein</fullName>
    </recommendedName>
</protein>
<dbReference type="InterPro" id="IPR049326">
    <property type="entry name" value="Rhodopsin_dom_fungi"/>
</dbReference>
<evidence type="ECO:0000313" key="8">
    <source>
        <dbReference type="EMBL" id="KAF2709231.1"/>
    </source>
</evidence>
<feature type="transmembrane region" description="Helical" evidence="6">
    <location>
        <begin position="12"/>
        <end position="33"/>
    </location>
</feature>
<evidence type="ECO:0000256" key="6">
    <source>
        <dbReference type="SAM" id="Phobius"/>
    </source>
</evidence>
<sequence length="343" mass="37668">MSYAIYHSRGGIVAGTLALQSISSVCVGLRFYTRFWRVQSILASDWLVLAAFVCGTGLGVMEIYGVAVNAFAVPLNTTSHVSQGKSERLATVTHMEYAFVLVGILAIGLIKLSVSLLYWHIFSKVKFRRFLTVWIVFLVLWTTGFIIAELLECGVHPLKIFGSRQDVKDYCPAVHDIGYALAGSDIATDLITLLIPLPLVFAMRLPTTRKILVTATFLIGVMAVGASTAKGYIYISAVLALAKEDGIILITAYSMWNLVEIHFGIIAACGMTLRPVLGRMFPAQRFIAWARSSFRSRKPPRDAEKFEDLPSFVRTVSDSGGYSSISPVKQPLEFQTSALPEVT</sequence>
<evidence type="ECO:0000256" key="4">
    <source>
        <dbReference type="ARBA" id="ARBA00023136"/>
    </source>
</evidence>